<feature type="compositionally biased region" description="Basic and acidic residues" evidence="1">
    <location>
        <begin position="44"/>
        <end position="53"/>
    </location>
</feature>
<evidence type="ECO:0000313" key="3">
    <source>
        <dbReference type="Proteomes" id="UP001151760"/>
    </source>
</evidence>
<dbReference type="Proteomes" id="UP001151760">
    <property type="component" value="Unassembled WGS sequence"/>
</dbReference>
<accession>A0ABQ4WGJ3</accession>
<reference evidence="2" key="1">
    <citation type="journal article" date="2022" name="Int. J. Mol. Sci.">
        <title>Draft Genome of Tanacetum Coccineum: Genomic Comparison of Closely Related Tanacetum-Family Plants.</title>
        <authorList>
            <person name="Yamashiro T."/>
            <person name="Shiraishi A."/>
            <person name="Nakayama K."/>
            <person name="Satake H."/>
        </authorList>
    </citation>
    <scope>NUCLEOTIDE SEQUENCE</scope>
</reference>
<evidence type="ECO:0000313" key="2">
    <source>
        <dbReference type="EMBL" id="GJS51957.1"/>
    </source>
</evidence>
<evidence type="ECO:0000256" key="1">
    <source>
        <dbReference type="SAM" id="MobiDB-lite"/>
    </source>
</evidence>
<protein>
    <submittedName>
        <fullName evidence="2">Uncharacterized protein</fullName>
    </submittedName>
</protein>
<comment type="caution">
    <text evidence="2">The sequence shown here is derived from an EMBL/GenBank/DDBJ whole genome shotgun (WGS) entry which is preliminary data.</text>
</comment>
<reference evidence="2" key="2">
    <citation type="submission" date="2022-01" db="EMBL/GenBank/DDBJ databases">
        <authorList>
            <person name="Yamashiro T."/>
            <person name="Shiraishi A."/>
            <person name="Satake H."/>
            <person name="Nakayama K."/>
        </authorList>
    </citation>
    <scope>NUCLEOTIDE SEQUENCE</scope>
</reference>
<feature type="region of interest" description="Disordered" evidence="1">
    <location>
        <begin position="37"/>
        <end position="59"/>
    </location>
</feature>
<organism evidence="2 3">
    <name type="scientific">Tanacetum coccineum</name>
    <dbReference type="NCBI Taxonomy" id="301880"/>
    <lineage>
        <taxon>Eukaryota</taxon>
        <taxon>Viridiplantae</taxon>
        <taxon>Streptophyta</taxon>
        <taxon>Embryophyta</taxon>
        <taxon>Tracheophyta</taxon>
        <taxon>Spermatophyta</taxon>
        <taxon>Magnoliopsida</taxon>
        <taxon>eudicotyledons</taxon>
        <taxon>Gunneridae</taxon>
        <taxon>Pentapetalae</taxon>
        <taxon>asterids</taxon>
        <taxon>campanulids</taxon>
        <taxon>Asterales</taxon>
        <taxon>Asteraceae</taxon>
        <taxon>Asteroideae</taxon>
        <taxon>Anthemideae</taxon>
        <taxon>Anthemidinae</taxon>
        <taxon>Tanacetum</taxon>
    </lineage>
</organism>
<name>A0ABQ4WGJ3_9ASTR</name>
<sequence length="168" mass="17548">MAGGSCKDDDDGVVGDEGVVGCASVVVGWQRAAGRRSAGAAPDIGRREGERQVGPHKGVKASANSDVMCFFTSAQDGDPSQDDVRLCLGDDLKKAQDHTRGDSSPLALLSNPSISAIHFPIIGGAIVSRWIKCGQSRIAKLSLLDVTACACFVRESSVNLIPLVRITL</sequence>
<dbReference type="EMBL" id="BQNB010008621">
    <property type="protein sequence ID" value="GJS51957.1"/>
    <property type="molecule type" value="Genomic_DNA"/>
</dbReference>
<gene>
    <name evidence="2" type="ORF">Tco_0625319</name>
</gene>
<keyword evidence="3" id="KW-1185">Reference proteome</keyword>
<proteinExistence type="predicted"/>